<feature type="region of interest" description="Disordered" evidence="2">
    <location>
        <begin position="1"/>
        <end position="53"/>
    </location>
</feature>
<sequence length="501" mass="57205">MMSQNTEDVLMTDVQDKSSDAKTTRFPTKRPSPPTPSGHEEPQETERSKYPCSKAAENIDGELENQLSEAREGAKDFEHRFNEARDLNTNLQVAFTISQNESIELKKKIKTLQNESTELKKKYKTLQNGHDVIHEQRTAQLLSDVEGRRKQADSNTQIALLKVQELSEELQKCKDELFNLQPPNPVADTHISAEWDALCSSITTWIDDQSGGVEDLRTRFRELNSNKKCSKALAKYWGEDRQLIANHYSQSSNILDEILRYNIHCFLEAEVFDDRVYMVGLSTSEAKLLLKIEREMAKLEPRRDPSYIGLWRSEALAALSSTAGFSTFLEKDTQKIRQEASEILEPLLQRRARGAMSAFDRDIIMPAIRLASTLRQSTAKYHFVFRVVSNKHEEKPPALQKPGNRLLLYKSDLEDIDVLDVGSRITLKKGRNYEEASDGSIAESILVVHPALYRETPTERILVSRQLVLAKLLKPPQRRGQARDVEENRGWFDKLGLKFTS</sequence>
<keyword evidence="4" id="KW-1185">Reference proteome</keyword>
<feature type="coiled-coil region" evidence="1">
    <location>
        <begin position="102"/>
        <end position="129"/>
    </location>
</feature>
<organism evidence="3 4">
    <name type="scientific">Letharia lupina</name>
    <dbReference type="NCBI Taxonomy" id="560253"/>
    <lineage>
        <taxon>Eukaryota</taxon>
        <taxon>Fungi</taxon>
        <taxon>Dikarya</taxon>
        <taxon>Ascomycota</taxon>
        <taxon>Pezizomycotina</taxon>
        <taxon>Lecanoromycetes</taxon>
        <taxon>OSLEUM clade</taxon>
        <taxon>Lecanoromycetidae</taxon>
        <taxon>Lecanorales</taxon>
        <taxon>Lecanorineae</taxon>
        <taxon>Parmeliaceae</taxon>
        <taxon>Letharia</taxon>
    </lineage>
</organism>
<evidence type="ECO:0000313" key="3">
    <source>
        <dbReference type="EMBL" id="KAF6226264.1"/>
    </source>
</evidence>
<dbReference type="GeneID" id="59337525"/>
<dbReference type="RefSeq" id="XP_037154817.1">
    <property type="nucleotide sequence ID" value="XM_037299991.1"/>
</dbReference>
<name>A0A8H6FFT0_9LECA</name>
<dbReference type="Proteomes" id="UP000593566">
    <property type="component" value="Unassembled WGS sequence"/>
</dbReference>
<reference evidence="3 4" key="1">
    <citation type="journal article" date="2020" name="Genomics">
        <title>Complete, high-quality genomes from long-read metagenomic sequencing of two wolf lichen thalli reveals enigmatic genome architecture.</title>
        <authorList>
            <person name="McKenzie S.K."/>
            <person name="Walston R.F."/>
            <person name="Allen J.L."/>
        </authorList>
    </citation>
    <scope>NUCLEOTIDE SEQUENCE [LARGE SCALE GENOMIC DNA]</scope>
    <source>
        <strain evidence="3">WasteWater1</strain>
    </source>
</reference>
<gene>
    <name evidence="3" type="ORF">HO133_009130</name>
</gene>
<feature type="compositionally biased region" description="Basic and acidic residues" evidence="2">
    <location>
        <begin position="14"/>
        <end position="23"/>
    </location>
</feature>
<accession>A0A8H6FFT0</accession>
<proteinExistence type="predicted"/>
<dbReference type="EMBL" id="JACCJB010000006">
    <property type="protein sequence ID" value="KAF6226264.1"/>
    <property type="molecule type" value="Genomic_DNA"/>
</dbReference>
<keyword evidence="1" id="KW-0175">Coiled coil</keyword>
<dbReference type="AlphaFoldDB" id="A0A8H6FFT0"/>
<comment type="caution">
    <text evidence="3">The sequence shown here is derived from an EMBL/GenBank/DDBJ whole genome shotgun (WGS) entry which is preliminary data.</text>
</comment>
<evidence type="ECO:0000313" key="4">
    <source>
        <dbReference type="Proteomes" id="UP000593566"/>
    </source>
</evidence>
<evidence type="ECO:0000256" key="1">
    <source>
        <dbReference type="SAM" id="Coils"/>
    </source>
</evidence>
<evidence type="ECO:0000256" key="2">
    <source>
        <dbReference type="SAM" id="MobiDB-lite"/>
    </source>
</evidence>
<feature type="compositionally biased region" description="Basic and acidic residues" evidence="2">
    <location>
        <begin position="38"/>
        <end position="49"/>
    </location>
</feature>
<protein>
    <submittedName>
        <fullName evidence="3">Uncharacterized protein</fullName>
    </submittedName>
</protein>